<protein>
    <recommendedName>
        <fullName evidence="3">LOB domain-containing protein</fullName>
    </recommendedName>
</protein>
<feature type="region of interest" description="Disordered" evidence="2">
    <location>
        <begin position="184"/>
        <end position="204"/>
    </location>
</feature>
<proteinExistence type="inferred from homology"/>
<feature type="region of interest" description="Disordered" evidence="2">
    <location>
        <begin position="136"/>
        <end position="157"/>
    </location>
</feature>
<comment type="similarity">
    <text evidence="1">Belongs to the LOB domain-containing protein family.</text>
</comment>
<dbReference type="PANTHER" id="PTHR31304">
    <property type="entry name" value="LOB DOMAIN-CONTAINING PROTEIN 38"/>
    <property type="match status" value="1"/>
</dbReference>
<evidence type="ECO:0000313" key="5">
    <source>
        <dbReference type="Proteomes" id="UP000327013"/>
    </source>
</evidence>
<name>A0A5N6RRR2_9ROSI</name>
<dbReference type="PROSITE" id="PS50891">
    <property type="entry name" value="LOB"/>
    <property type="match status" value="1"/>
</dbReference>
<feature type="domain" description="LOB" evidence="3">
    <location>
        <begin position="3"/>
        <end position="109"/>
    </location>
</feature>
<evidence type="ECO:0000313" key="4">
    <source>
        <dbReference type="EMBL" id="KAE8124942.1"/>
    </source>
</evidence>
<sequence length="272" mass="29178">MRMSCNGCRVLRKGCGDSCTIRPCLQWIKTAQSQSNATVFLAKFYGRAGLVNLINAGPQHLRPEIFKSLLYEACGRIVNPIYGSAGLIWSGSWHLCQAAVEAVLRGAPIMQISSESAVSSMSPPLKACDIRHVSKREKAAPSNQLHKVKKSRTRLKSSAAKPKVEYSALEFAIVTGSSGNEDEFGGSVSHELGASQNLSRGSDNREADCVSAETVEATLAKSDDRADSGDVDLDLSLGFSHWDRVKGGEQLDGVDDDTCKMEVGIRSGSALV</sequence>
<evidence type="ECO:0000256" key="2">
    <source>
        <dbReference type="SAM" id="MobiDB-lite"/>
    </source>
</evidence>
<dbReference type="InterPro" id="IPR004883">
    <property type="entry name" value="LOB"/>
</dbReference>
<accession>A0A5N6RRR2</accession>
<dbReference type="EMBL" id="CM017328">
    <property type="protein sequence ID" value="KAE8124942.1"/>
    <property type="molecule type" value="Genomic_DNA"/>
</dbReference>
<gene>
    <name evidence="4" type="ORF">FH972_019781</name>
</gene>
<keyword evidence="5" id="KW-1185">Reference proteome</keyword>
<dbReference type="PANTHER" id="PTHR31304:SF73">
    <property type="entry name" value="OS01G0511000 PROTEIN"/>
    <property type="match status" value="1"/>
</dbReference>
<dbReference type="OrthoDB" id="1922547at2759"/>
<organism evidence="4 5">
    <name type="scientific">Carpinus fangiana</name>
    <dbReference type="NCBI Taxonomy" id="176857"/>
    <lineage>
        <taxon>Eukaryota</taxon>
        <taxon>Viridiplantae</taxon>
        <taxon>Streptophyta</taxon>
        <taxon>Embryophyta</taxon>
        <taxon>Tracheophyta</taxon>
        <taxon>Spermatophyta</taxon>
        <taxon>Magnoliopsida</taxon>
        <taxon>eudicotyledons</taxon>
        <taxon>Gunneridae</taxon>
        <taxon>Pentapetalae</taxon>
        <taxon>rosids</taxon>
        <taxon>fabids</taxon>
        <taxon>Fagales</taxon>
        <taxon>Betulaceae</taxon>
        <taxon>Carpinus</taxon>
    </lineage>
</organism>
<evidence type="ECO:0000259" key="3">
    <source>
        <dbReference type="PROSITE" id="PS50891"/>
    </source>
</evidence>
<dbReference type="AlphaFoldDB" id="A0A5N6RRR2"/>
<dbReference type="Pfam" id="PF03195">
    <property type="entry name" value="LOB"/>
    <property type="match status" value="1"/>
</dbReference>
<evidence type="ECO:0000256" key="1">
    <source>
        <dbReference type="ARBA" id="ARBA00005474"/>
    </source>
</evidence>
<dbReference type="GO" id="GO:0010468">
    <property type="term" value="P:regulation of gene expression"/>
    <property type="evidence" value="ECO:0007669"/>
    <property type="project" value="TreeGrafter"/>
</dbReference>
<reference evidence="4 5" key="1">
    <citation type="submission" date="2019-06" db="EMBL/GenBank/DDBJ databases">
        <title>A chromosomal-level reference genome of Carpinus fangiana (Coryloideae, Betulaceae).</title>
        <authorList>
            <person name="Yang X."/>
            <person name="Wang Z."/>
            <person name="Zhang L."/>
            <person name="Hao G."/>
            <person name="Liu J."/>
            <person name="Yang Y."/>
        </authorList>
    </citation>
    <scope>NUCLEOTIDE SEQUENCE [LARGE SCALE GENOMIC DNA]</scope>
    <source>
        <strain evidence="4">Cfa_2016G</strain>
        <tissue evidence="4">Leaf</tissue>
    </source>
</reference>
<dbReference type="Proteomes" id="UP000327013">
    <property type="component" value="Chromosome 8"/>
</dbReference>
<feature type="compositionally biased region" description="Basic residues" evidence="2">
    <location>
        <begin position="146"/>
        <end position="155"/>
    </location>
</feature>